<keyword evidence="3" id="KW-1185">Reference proteome</keyword>
<feature type="domain" description="Nudix hydrolase" evidence="1">
    <location>
        <begin position="2"/>
        <end position="130"/>
    </location>
</feature>
<dbReference type="InterPro" id="IPR000086">
    <property type="entry name" value="NUDIX_hydrolase_dom"/>
</dbReference>
<gene>
    <name evidence="2" type="ORF">DCMF_05085</name>
</gene>
<keyword evidence="2" id="KW-0378">Hydrolase</keyword>
<dbReference type="KEGG" id="fwa:DCMF_05085"/>
<name>A0A3G1KP44_FORW1</name>
<dbReference type="AlphaFoldDB" id="A0A3G1KP44"/>
<dbReference type="Gene3D" id="3.90.79.10">
    <property type="entry name" value="Nucleoside Triphosphate Pyrophosphohydrolase"/>
    <property type="match status" value="1"/>
</dbReference>
<dbReference type="CDD" id="cd03673">
    <property type="entry name" value="NUDIX_Ap6A_hydrolase"/>
    <property type="match status" value="1"/>
</dbReference>
<dbReference type="EMBL" id="CP017634">
    <property type="protein sequence ID" value="ATW24243.1"/>
    <property type="molecule type" value="Genomic_DNA"/>
</dbReference>
<sequence length="138" mass="15741">MLFRQCAGGIVFFNDKVLLLQNEKNEWVFPKGVIKNGFRANDIAINRVKEETGVEAKILGPVGETSYEFYSLTRQEPVCNQINWFLMESSTGTYRVNKELGFKNGGFFNIIDALGKVTYSQDKSLLNIAYRKLKELSE</sequence>
<evidence type="ECO:0000259" key="1">
    <source>
        <dbReference type="PROSITE" id="PS51462"/>
    </source>
</evidence>
<dbReference type="PROSITE" id="PS51462">
    <property type="entry name" value="NUDIX"/>
    <property type="match status" value="1"/>
</dbReference>
<dbReference type="OrthoDB" id="1848782at2"/>
<protein>
    <submittedName>
        <fullName evidence="2">NUDIX hydrolase</fullName>
    </submittedName>
</protein>
<evidence type="ECO:0000313" key="3">
    <source>
        <dbReference type="Proteomes" id="UP000323521"/>
    </source>
</evidence>
<dbReference type="RefSeq" id="WP_148133425.1">
    <property type="nucleotide sequence ID" value="NZ_CP017634.1"/>
</dbReference>
<proteinExistence type="predicted"/>
<dbReference type="SUPFAM" id="SSF55811">
    <property type="entry name" value="Nudix"/>
    <property type="match status" value="1"/>
</dbReference>
<dbReference type="GO" id="GO:0016787">
    <property type="term" value="F:hydrolase activity"/>
    <property type="evidence" value="ECO:0007669"/>
    <property type="project" value="UniProtKB-KW"/>
</dbReference>
<accession>A0A3G1KP44</accession>
<dbReference type="Pfam" id="PF00293">
    <property type="entry name" value="NUDIX"/>
    <property type="match status" value="1"/>
</dbReference>
<evidence type="ECO:0000313" key="2">
    <source>
        <dbReference type="EMBL" id="ATW24243.1"/>
    </source>
</evidence>
<reference evidence="2 3" key="1">
    <citation type="submission" date="2016-10" db="EMBL/GenBank/DDBJ databases">
        <title>Complete Genome Sequence of Peptococcaceae strain DCMF.</title>
        <authorList>
            <person name="Edwards R.J."/>
            <person name="Holland S.I."/>
            <person name="Deshpande N.P."/>
            <person name="Wong Y.K."/>
            <person name="Ertan H."/>
            <person name="Manefield M."/>
            <person name="Russell T.L."/>
            <person name="Lee M.J."/>
        </authorList>
    </citation>
    <scope>NUCLEOTIDE SEQUENCE [LARGE SCALE GENOMIC DNA]</scope>
    <source>
        <strain evidence="2 3">DCMF</strain>
    </source>
</reference>
<dbReference type="InterPro" id="IPR015797">
    <property type="entry name" value="NUDIX_hydrolase-like_dom_sf"/>
</dbReference>
<dbReference type="Proteomes" id="UP000323521">
    <property type="component" value="Chromosome"/>
</dbReference>
<organism evidence="2 3">
    <name type="scientific">Formimonas warabiya</name>
    <dbReference type="NCBI Taxonomy" id="1761012"/>
    <lineage>
        <taxon>Bacteria</taxon>
        <taxon>Bacillati</taxon>
        <taxon>Bacillota</taxon>
        <taxon>Clostridia</taxon>
        <taxon>Eubacteriales</taxon>
        <taxon>Peptococcaceae</taxon>
        <taxon>Candidatus Formimonas</taxon>
    </lineage>
</organism>